<gene>
    <name evidence="2" type="ORF">COY32_03795</name>
</gene>
<dbReference type="EMBL" id="PFNL01000110">
    <property type="protein sequence ID" value="PIZ46175.1"/>
    <property type="molecule type" value="Genomic_DNA"/>
</dbReference>
<proteinExistence type="predicted"/>
<evidence type="ECO:0000313" key="3">
    <source>
        <dbReference type="Proteomes" id="UP000228920"/>
    </source>
</evidence>
<comment type="caution">
    <text evidence="2">The sequence shown here is derived from an EMBL/GenBank/DDBJ whole genome shotgun (WGS) entry which is preliminary data.</text>
</comment>
<organism evidence="2 3">
    <name type="scientific">candidate division WWE3 bacterium CG_4_10_14_0_2_um_filter_41_14</name>
    <dbReference type="NCBI Taxonomy" id="1975072"/>
    <lineage>
        <taxon>Bacteria</taxon>
        <taxon>Katanobacteria</taxon>
    </lineage>
</organism>
<sequence length="458" mass="50716">MVQKAVAAQVFGKQTSLNEKYERSVANFGPSNDIEKQVANLDEASIGTAKSILIPLYVHLRRKFEQDPESITTMDMVLGELAQKLDEGTPLSPQEQAKLYQGLTYVDEVAYGEVSVALGLSDPKSGVRTEKGNQYITDLTHLKMSTFYNLTGLEPPKASLGIFENVKYLGGRKEELANRQTHGEEQFFAQNKALLKTEAAMARVSDMALENSKRILEQLCDELSLQGKLLDANGAPLPVIDVKETIQTSRDYVALKRIVGIYQGAPELRAMLDNEAAQDTQERLAYAEDLMSEDRDRFAREALKRQLPKSSQELATAKRDLQVRRNQIEKKTVGQRSQAEKDELAAIIVKVPLIDEALRLLTAGGIEKMLADSNEHSLDSLEAQLPNDPKLRFGFLKDMADDLGVGYDPALDIGNAADVATLRGSVDTKLKAGYGRKGSRDRFSLVRFFVQFVGSNIT</sequence>
<accession>A0A2M7TIP0</accession>
<name>A0A2M7TIP0_UNCKA</name>
<evidence type="ECO:0000313" key="2">
    <source>
        <dbReference type="EMBL" id="PIZ46175.1"/>
    </source>
</evidence>
<evidence type="ECO:0000256" key="1">
    <source>
        <dbReference type="SAM" id="Coils"/>
    </source>
</evidence>
<reference evidence="3" key="1">
    <citation type="submission" date="2017-09" db="EMBL/GenBank/DDBJ databases">
        <title>Depth-based differentiation of microbial function through sediment-hosted aquifers and enrichment of novel symbionts in the deep terrestrial subsurface.</title>
        <authorList>
            <person name="Probst A.J."/>
            <person name="Ladd B."/>
            <person name="Jarett J.K."/>
            <person name="Geller-Mcgrath D.E."/>
            <person name="Sieber C.M.K."/>
            <person name="Emerson J.B."/>
            <person name="Anantharaman K."/>
            <person name="Thomas B.C."/>
            <person name="Malmstrom R."/>
            <person name="Stieglmeier M."/>
            <person name="Klingl A."/>
            <person name="Woyke T."/>
            <person name="Ryan C.M."/>
            <person name="Banfield J.F."/>
        </authorList>
    </citation>
    <scope>NUCLEOTIDE SEQUENCE [LARGE SCALE GENOMIC DNA]</scope>
</reference>
<dbReference type="AlphaFoldDB" id="A0A2M7TIP0"/>
<feature type="coiled-coil region" evidence="1">
    <location>
        <begin position="300"/>
        <end position="331"/>
    </location>
</feature>
<dbReference type="Proteomes" id="UP000228920">
    <property type="component" value="Unassembled WGS sequence"/>
</dbReference>
<keyword evidence="1" id="KW-0175">Coiled coil</keyword>
<protein>
    <submittedName>
        <fullName evidence="2">Uncharacterized protein</fullName>
    </submittedName>
</protein>